<dbReference type="Gene3D" id="3.30.420.10">
    <property type="entry name" value="Ribonuclease H-like superfamily/Ribonuclease H"/>
    <property type="match status" value="1"/>
</dbReference>
<comment type="caution">
    <text evidence="3">The sequence shown here is derived from an EMBL/GenBank/DDBJ whole genome shotgun (WGS) entry which is preliminary data.</text>
</comment>
<evidence type="ECO:0000256" key="1">
    <source>
        <dbReference type="ARBA" id="ARBA00022722"/>
    </source>
</evidence>
<feature type="non-terminal residue" evidence="3">
    <location>
        <position position="1"/>
    </location>
</feature>
<dbReference type="InterPro" id="IPR047021">
    <property type="entry name" value="REXO1/3/4-like"/>
</dbReference>
<keyword evidence="1" id="KW-0540">Nuclease</keyword>
<organism evidence="3 4">
    <name type="scientific">Leptotrombidium deliense</name>
    <dbReference type="NCBI Taxonomy" id="299467"/>
    <lineage>
        <taxon>Eukaryota</taxon>
        <taxon>Metazoa</taxon>
        <taxon>Ecdysozoa</taxon>
        <taxon>Arthropoda</taxon>
        <taxon>Chelicerata</taxon>
        <taxon>Arachnida</taxon>
        <taxon>Acari</taxon>
        <taxon>Acariformes</taxon>
        <taxon>Trombidiformes</taxon>
        <taxon>Prostigmata</taxon>
        <taxon>Anystina</taxon>
        <taxon>Parasitengona</taxon>
        <taxon>Trombiculoidea</taxon>
        <taxon>Trombiculidae</taxon>
        <taxon>Leptotrombidium</taxon>
    </lineage>
</organism>
<protein>
    <submittedName>
        <fullName evidence="3">Apoptosis-enhancing nuclease-like protein</fullName>
    </submittedName>
</protein>
<sequence>KKPRRINRRLPAVNEISLPLPNIPMSEDNYLMPNPMAEINKNISLFNQLSSDNKVNYINRQIEKMNDVFILWLISICDENSNLKDENGNIIYTLNNVVSFKFKYESMPFYVHPIVSNFKFVSLDVEKVTAFKNYEFKMQYDVYLNEGKNSQFLKKWRKGKFHMVAGSVCIVDEYCNVLLCGYIYHNPDLVFDYVTSKSGLTEELMKHALPIEKIKPFINAIIENKTVIGAAIKNDFDSLSLKHNNYDDIQNYFYNIHPIYGKQPIKLSRLWQMYFPNHADIQKSNHSCINDAIAQMKLYQITTAYNDIKNNNL</sequence>
<keyword evidence="2" id="KW-0378">Hydrolase</keyword>
<dbReference type="GO" id="GO:0004527">
    <property type="term" value="F:exonuclease activity"/>
    <property type="evidence" value="ECO:0007669"/>
    <property type="project" value="InterPro"/>
</dbReference>
<dbReference type="InterPro" id="IPR036397">
    <property type="entry name" value="RNaseH_sf"/>
</dbReference>
<reference evidence="3 4" key="1">
    <citation type="journal article" date="2018" name="Gigascience">
        <title>Genomes of trombidid mites reveal novel predicted allergens and laterally-transferred genes associated with secondary metabolism.</title>
        <authorList>
            <person name="Dong X."/>
            <person name="Chaisiri K."/>
            <person name="Xia D."/>
            <person name="Armstrong S.D."/>
            <person name="Fang Y."/>
            <person name="Donnelly M.J."/>
            <person name="Kadowaki T."/>
            <person name="McGarry J.W."/>
            <person name="Darby A.C."/>
            <person name="Makepeace B.L."/>
        </authorList>
    </citation>
    <scope>NUCLEOTIDE SEQUENCE [LARGE SCALE GENOMIC DNA]</scope>
    <source>
        <strain evidence="3">UoL-UT</strain>
    </source>
</reference>
<dbReference type="GO" id="GO:0003676">
    <property type="term" value="F:nucleic acid binding"/>
    <property type="evidence" value="ECO:0007669"/>
    <property type="project" value="InterPro"/>
</dbReference>
<dbReference type="Proteomes" id="UP000288716">
    <property type="component" value="Unassembled WGS sequence"/>
</dbReference>
<evidence type="ECO:0000256" key="2">
    <source>
        <dbReference type="ARBA" id="ARBA00022801"/>
    </source>
</evidence>
<dbReference type="VEuPathDB" id="VectorBase:LDEU003941"/>
<name>A0A443SKN0_9ACAR</name>
<accession>A0A443SKN0</accession>
<dbReference type="InterPro" id="IPR012337">
    <property type="entry name" value="RNaseH-like_sf"/>
</dbReference>
<dbReference type="PANTHER" id="PTHR12801">
    <property type="entry name" value="RNA EXONUCLEASE REXO1 / RECO3 FAMILY MEMBER-RELATED"/>
    <property type="match status" value="1"/>
</dbReference>
<dbReference type="EMBL" id="NCKV01001591">
    <property type="protein sequence ID" value="RWS28098.1"/>
    <property type="molecule type" value="Genomic_DNA"/>
</dbReference>
<proteinExistence type="predicted"/>
<dbReference type="PANTHER" id="PTHR12801:SF45">
    <property type="entry name" value="RNA EXONUCLEASE 4"/>
    <property type="match status" value="1"/>
</dbReference>
<dbReference type="STRING" id="299467.A0A443SKN0"/>
<evidence type="ECO:0000313" key="4">
    <source>
        <dbReference type="Proteomes" id="UP000288716"/>
    </source>
</evidence>
<keyword evidence="4" id="KW-1185">Reference proteome</keyword>
<dbReference type="OrthoDB" id="8191639at2759"/>
<gene>
    <name evidence="3" type="ORF">B4U80_12815</name>
</gene>
<dbReference type="GO" id="GO:0005634">
    <property type="term" value="C:nucleus"/>
    <property type="evidence" value="ECO:0007669"/>
    <property type="project" value="TreeGrafter"/>
</dbReference>
<evidence type="ECO:0000313" key="3">
    <source>
        <dbReference type="EMBL" id="RWS28098.1"/>
    </source>
</evidence>
<dbReference type="AlphaFoldDB" id="A0A443SKN0"/>
<dbReference type="SUPFAM" id="SSF53098">
    <property type="entry name" value="Ribonuclease H-like"/>
    <property type="match status" value="1"/>
</dbReference>